<feature type="compositionally biased region" description="Acidic residues" evidence="1">
    <location>
        <begin position="110"/>
        <end position="128"/>
    </location>
</feature>
<evidence type="ECO:0000313" key="3">
    <source>
        <dbReference type="WBParaSite" id="jg23725"/>
    </source>
</evidence>
<feature type="compositionally biased region" description="Basic and acidic residues" evidence="1">
    <location>
        <begin position="75"/>
        <end position="100"/>
    </location>
</feature>
<organism evidence="2 3">
    <name type="scientific">Ditylenchus dipsaci</name>
    <dbReference type="NCBI Taxonomy" id="166011"/>
    <lineage>
        <taxon>Eukaryota</taxon>
        <taxon>Metazoa</taxon>
        <taxon>Ecdysozoa</taxon>
        <taxon>Nematoda</taxon>
        <taxon>Chromadorea</taxon>
        <taxon>Rhabditida</taxon>
        <taxon>Tylenchina</taxon>
        <taxon>Tylenchomorpha</taxon>
        <taxon>Sphaerularioidea</taxon>
        <taxon>Anguinidae</taxon>
        <taxon>Anguininae</taxon>
        <taxon>Ditylenchus</taxon>
    </lineage>
</organism>
<feature type="compositionally biased region" description="Basic and acidic residues" evidence="1">
    <location>
        <begin position="166"/>
        <end position="182"/>
    </location>
</feature>
<dbReference type="AlphaFoldDB" id="A0A915DU92"/>
<feature type="region of interest" description="Disordered" evidence="1">
    <location>
        <begin position="59"/>
        <end position="281"/>
    </location>
</feature>
<evidence type="ECO:0000256" key="1">
    <source>
        <dbReference type="SAM" id="MobiDB-lite"/>
    </source>
</evidence>
<name>A0A915DU92_9BILA</name>
<dbReference type="WBParaSite" id="jg23725">
    <property type="protein sequence ID" value="jg23725"/>
    <property type="gene ID" value="jg23725"/>
</dbReference>
<accession>A0A915DU92</accession>
<feature type="compositionally biased region" description="Acidic residues" evidence="1">
    <location>
        <begin position="228"/>
        <end position="246"/>
    </location>
</feature>
<protein>
    <submittedName>
        <fullName evidence="3">Uncharacterized protein</fullName>
    </submittedName>
</protein>
<dbReference type="Proteomes" id="UP000887574">
    <property type="component" value="Unplaced"/>
</dbReference>
<keyword evidence="2" id="KW-1185">Reference proteome</keyword>
<evidence type="ECO:0000313" key="2">
    <source>
        <dbReference type="Proteomes" id="UP000887574"/>
    </source>
</evidence>
<sequence>MSSSTRDIFISKLRAERHKQMLDLLEKFERCAKKVKEAGFEKEAEIKLKLWISELESMAARKSDVTPTHQLSGGEDEHGDISDEKHDTGYKEEDPARKSDILPPHQLSGGEDERDESGDEQQDGDKEEEPAKKLKKTPLPTRIMSKPNVITPDPSSKTVQTRKKYEKHDTGNKEDDPARKSDILPPHQLSGGEDEHGDIVDEKHDTGNKKEDPARKSDILPPHQLSGGEDEHDESGDEQQDGDGEEVPAKKLKKTPRPQRIMSKPNVITPDPSSKTVQTDKKYEMTSEIYDEDGVPHEKKTVHSRGEFTSRTVDPQLISTVDTDTKLIFLPSFVLTRLGPTYLGPTSFRPPR</sequence>
<reference evidence="3" key="1">
    <citation type="submission" date="2022-11" db="UniProtKB">
        <authorList>
            <consortium name="WormBaseParasite"/>
        </authorList>
    </citation>
    <scope>IDENTIFICATION</scope>
</reference>
<proteinExistence type="predicted"/>
<feature type="compositionally biased region" description="Basic and acidic residues" evidence="1">
    <location>
        <begin position="193"/>
        <end position="218"/>
    </location>
</feature>